<dbReference type="GO" id="GO:0016491">
    <property type="term" value="F:oxidoreductase activity"/>
    <property type="evidence" value="ECO:0007669"/>
    <property type="project" value="UniProtKB-KW"/>
</dbReference>
<comment type="similarity">
    <text evidence="2">Belongs to the oxygen-dependent FAD-linked oxidoreductase family.</text>
</comment>
<dbReference type="InterPro" id="IPR016167">
    <property type="entry name" value="FAD-bd_PCMH_sub1"/>
</dbReference>
<evidence type="ECO:0000259" key="6">
    <source>
        <dbReference type="PROSITE" id="PS51387"/>
    </source>
</evidence>
<keyword evidence="4" id="KW-0274">FAD</keyword>
<dbReference type="Pfam" id="PF01565">
    <property type="entry name" value="FAD_binding_4"/>
    <property type="match status" value="1"/>
</dbReference>
<dbReference type="Proteomes" id="UP000839526">
    <property type="component" value="Unassembled WGS sequence"/>
</dbReference>
<evidence type="ECO:0000256" key="2">
    <source>
        <dbReference type="ARBA" id="ARBA00005466"/>
    </source>
</evidence>
<sequence>MSRSQNILTDTQIESFSRAISGRVSSRVSAGYEPVRCGMVWNGRPPERYPRLIVEAHSVDDVALSVHFARRYGLAVSARGTGHSYSAVFLCNGGLLLDLSHLNDIIVDGPARQVSVGAGARSGQISAMLAQEGLAFPVGHDADVGIGGFLLGGGLGINCAAWGGISTFNILAAELVNAEGKQLYVSPRENPDLFWALRGGGPGLPFIVTRFHLRCYEHPGAIVSNSWLFRFSGLPHLVQELETVTSFLDQRLQVMIALLPAPPELTEECSKEDGGRLIALSAIAFADDSEDACTILASLPAFANALVRVENQMTTLAEIQQRGKTLLVSQRFRTDNILCDDLSSAVDIVMQHLPTAPSPASLSLIVWSGQSKQPDTAYSVTGRYFVSTYAQWDLAEDDWVNAVWLKGFYDDMAAVATGAYINEFDLEGRLDEAYRCYSPEAFERLQGLRQVYDPRGIFYNPYPNSPS</sequence>
<dbReference type="Gene3D" id="3.30.465.10">
    <property type="match status" value="1"/>
</dbReference>
<dbReference type="AlphaFoldDB" id="A0A403T5T4"/>
<dbReference type="Gene3D" id="3.40.462.20">
    <property type="match status" value="1"/>
</dbReference>
<dbReference type="InterPro" id="IPR050416">
    <property type="entry name" value="FAD-linked_Oxidoreductase"/>
</dbReference>
<reference evidence="7" key="1">
    <citation type="submission" date="2018-10" db="EMBL/GenBank/DDBJ databases">
        <authorList>
            <consortium name="PulseNet: The National Subtyping Network for Foodborne Disease Surveillance"/>
            <person name="Tarr C.L."/>
            <person name="Trees E."/>
            <person name="Katz L.S."/>
            <person name="Carleton-Romer H.A."/>
            <person name="Stroika S."/>
            <person name="Kucerova Z."/>
            <person name="Roache K.F."/>
            <person name="Sabol A.L."/>
            <person name="Besser J."/>
            <person name="Gerner-Smidt P."/>
        </authorList>
    </citation>
    <scope>NUCLEOTIDE SEQUENCE [LARGE SCALE GENOMIC DNA]</scope>
    <source>
        <strain evidence="7">PNUSAS052121</strain>
    </source>
</reference>
<dbReference type="GO" id="GO:0071949">
    <property type="term" value="F:FAD binding"/>
    <property type="evidence" value="ECO:0007669"/>
    <property type="project" value="InterPro"/>
</dbReference>
<evidence type="ECO:0000256" key="4">
    <source>
        <dbReference type="ARBA" id="ARBA00022827"/>
    </source>
</evidence>
<protein>
    <submittedName>
        <fullName evidence="7">FAD-binding oxidoreductase</fullName>
    </submittedName>
</protein>
<dbReference type="InterPro" id="IPR006093">
    <property type="entry name" value="Oxy_OxRdtase_FAD_BS"/>
</dbReference>
<comment type="caution">
    <text evidence="7">The sequence shown here is derived from an EMBL/GenBank/DDBJ whole genome shotgun (WGS) entry which is preliminary data.</text>
</comment>
<keyword evidence="3" id="KW-0285">Flavoprotein</keyword>
<dbReference type="PROSITE" id="PS51387">
    <property type="entry name" value="FAD_PCMH"/>
    <property type="match status" value="1"/>
</dbReference>
<feature type="domain" description="FAD-binding PCMH-type" evidence="6">
    <location>
        <begin position="41"/>
        <end position="218"/>
    </location>
</feature>
<evidence type="ECO:0000256" key="1">
    <source>
        <dbReference type="ARBA" id="ARBA00001974"/>
    </source>
</evidence>
<dbReference type="PROSITE" id="PS00862">
    <property type="entry name" value="OX2_COVAL_FAD"/>
    <property type="match status" value="1"/>
</dbReference>
<dbReference type="PANTHER" id="PTHR42973:SF39">
    <property type="entry name" value="FAD-BINDING PCMH-TYPE DOMAIN-CONTAINING PROTEIN"/>
    <property type="match status" value="1"/>
</dbReference>
<evidence type="ECO:0000256" key="3">
    <source>
        <dbReference type="ARBA" id="ARBA00022630"/>
    </source>
</evidence>
<evidence type="ECO:0000313" key="7">
    <source>
        <dbReference type="EMBL" id="MMS79204.1"/>
    </source>
</evidence>
<dbReference type="EMBL" id="RWAH01000032">
    <property type="protein sequence ID" value="MMS79204.1"/>
    <property type="molecule type" value="Genomic_DNA"/>
</dbReference>
<dbReference type="Gene3D" id="3.30.43.10">
    <property type="entry name" value="Uridine Diphospho-n-acetylenolpyruvylglucosamine Reductase, domain 2"/>
    <property type="match status" value="1"/>
</dbReference>
<organism evidence="7">
    <name type="scientific">Salmonella enterica</name>
    <name type="common">Salmonella choleraesuis</name>
    <dbReference type="NCBI Taxonomy" id="28901"/>
    <lineage>
        <taxon>Bacteria</taxon>
        <taxon>Pseudomonadati</taxon>
        <taxon>Pseudomonadota</taxon>
        <taxon>Gammaproteobacteria</taxon>
        <taxon>Enterobacterales</taxon>
        <taxon>Enterobacteriaceae</taxon>
        <taxon>Salmonella</taxon>
    </lineage>
</organism>
<dbReference type="SUPFAM" id="SSF56176">
    <property type="entry name" value="FAD-binding/transporter-associated domain-like"/>
    <property type="match status" value="1"/>
</dbReference>
<gene>
    <name evidence="7" type="ORF">D9O31_22495</name>
</gene>
<comment type="cofactor">
    <cofactor evidence="1">
        <name>FAD</name>
        <dbReference type="ChEBI" id="CHEBI:57692"/>
    </cofactor>
</comment>
<dbReference type="InterPro" id="IPR016166">
    <property type="entry name" value="FAD-bd_PCMH"/>
</dbReference>
<dbReference type="PANTHER" id="PTHR42973">
    <property type="entry name" value="BINDING OXIDOREDUCTASE, PUTATIVE (AFU_ORTHOLOGUE AFUA_1G17690)-RELATED"/>
    <property type="match status" value="1"/>
</dbReference>
<name>A0A403T5T4_SALER</name>
<accession>A0A403T5T4</accession>
<evidence type="ECO:0000256" key="5">
    <source>
        <dbReference type="ARBA" id="ARBA00023002"/>
    </source>
</evidence>
<proteinExistence type="inferred from homology"/>
<dbReference type="InterPro" id="IPR016169">
    <property type="entry name" value="FAD-bd_PCMH_sub2"/>
</dbReference>
<keyword evidence="5" id="KW-0560">Oxidoreductase</keyword>
<dbReference type="InterPro" id="IPR006094">
    <property type="entry name" value="Oxid_FAD_bind_N"/>
</dbReference>
<dbReference type="InterPro" id="IPR036318">
    <property type="entry name" value="FAD-bd_PCMH-like_sf"/>
</dbReference>